<dbReference type="EMBL" id="BONF01000055">
    <property type="protein sequence ID" value="GIF85908.1"/>
    <property type="molecule type" value="Genomic_DNA"/>
</dbReference>
<evidence type="ECO:0000313" key="1">
    <source>
        <dbReference type="EMBL" id="GIF85908.1"/>
    </source>
</evidence>
<sequence>MAAAAVTWTAVEHADPAEVALRTALAELAALLRIDDGSRDEPAEQVLVDPGIV</sequence>
<organism evidence="1 2">
    <name type="scientific">Catellatospora bangladeshensis</name>
    <dbReference type="NCBI Taxonomy" id="310355"/>
    <lineage>
        <taxon>Bacteria</taxon>
        <taxon>Bacillati</taxon>
        <taxon>Actinomycetota</taxon>
        <taxon>Actinomycetes</taxon>
        <taxon>Micromonosporales</taxon>
        <taxon>Micromonosporaceae</taxon>
        <taxon>Catellatospora</taxon>
    </lineage>
</organism>
<proteinExistence type="predicted"/>
<protein>
    <submittedName>
        <fullName evidence="1">Uncharacterized protein</fullName>
    </submittedName>
</protein>
<keyword evidence="2" id="KW-1185">Reference proteome</keyword>
<name>A0A8J3JVP5_9ACTN</name>
<dbReference type="AlphaFoldDB" id="A0A8J3JVP5"/>
<reference evidence="1 2" key="1">
    <citation type="submission" date="2021-01" db="EMBL/GenBank/DDBJ databases">
        <title>Whole genome shotgun sequence of Catellatospora bangladeshensis NBRC 107357.</title>
        <authorList>
            <person name="Komaki H."/>
            <person name="Tamura T."/>
        </authorList>
    </citation>
    <scope>NUCLEOTIDE SEQUENCE [LARGE SCALE GENOMIC DNA]</scope>
    <source>
        <strain evidence="1 2">NBRC 107357</strain>
    </source>
</reference>
<accession>A0A8J3JVP5</accession>
<gene>
    <name evidence="1" type="ORF">Cba03nite_72570</name>
</gene>
<evidence type="ECO:0000313" key="2">
    <source>
        <dbReference type="Proteomes" id="UP000601223"/>
    </source>
</evidence>
<comment type="caution">
    <text evidence="1">The sequence shown here is derived from an EMBL/GenBank/DDBJ whole genome shotgun (WGS) entry which is preliminary data.</text>
</comment>
<dbReference type="Proteomes" id="UP000601223">
    <property type="component" value="Unassembled WGS sequence"/>
</dbReference>